<gene>
    <name evidence="5" type="ORF">D9611_001451</name>
</gene>
<comment type="caution">
    <text evidence="5">The sequence shown here is derived from an EMBL/GenBank/DDBJ whole genome shotgun (WGS) entry which is preliminary data.</text>
</comment>
<evidence type="ECO:0000259" key="4">
    <source>
        <dbReference type="Pfam" id="PF00656"/>
    </source>
</evidence>
<sequence length="750" mass="81749">MYSSLTSIFWDLKQSLSTNADLSNFGDTTVGRVDNSPPPKTWRQALVERLRPAVKGPRRSNPRFTMKTRKNTVFIPGNAPPMPLPESWYAGLNPRPIFALIIGVDKYQHLPQLHGAVNDADAFSEYVGSNLKVPAESILNLRNEQATRSGILRALTALGSRSERPPRKDDAIIIYYAGYAGQLEAGLNGLQSIVPWDYSAAPENPIPAIASPELLPLLAAVKRTKGDRITIILDCGGSSDKVLESKTGDISSRVITLAETQTEPDLGAATENGVVTGNVFVLSACSKGEAAIEAHGRGLFTSALIKLLKEEGSTNTTRANVLARLPQITDQTPQAHGGITDAPIFDTGLVPPEQIAYPISLENQQYVVHAGSVAGITPGSQFFIYRDRSRLSKKKPKVFVADRISLFTTTLKPAVDGPLKPLLNLPAAIPSGSGQRHDLVVHTVLKDALTPLYQVALKLLYNASTSPYQFLFTEDRTKADISLDVSQDGDALTTTILDHRIALHGYKEIPLSVPLKNDDIETFLLAAAHFYHHLNLSHLNHSLGTDISVEFLKLEESDTHYYENGRAHRTPVGSNLFSHGITEVTVDPDELEDYGFKITNRTDKDLYAHVFYFDNSEFSIANYWPGAYEQAPITKQGGVLTIGYDRANTTSYRYYIPDGQEIDAGFAKVIFSTEPIDVSKVVQDAPSFQAQEGGDTKPALAQSGSGTGKEKDVEAKSEQGTQGVAETAGIDSSTIWGSVMFCIIQRRVPE</sequence>
<dbReference type="Pfam" id="PF00656">
    <property type="entry name" value="Peptidase_C14"/>
    <property type="match status" value="1"/>
</dbReference>
<dbReference type="GO" id="GO:0006915">
    <property type="term" value="P:apoptotic process"/>
    <property type="evidence" value="ECO:0007669"/>
    <property type="project" value="UniProtKB-KW"/>
</dbReference>
<organism evidence="5 6">
    <name type="scientific">Ephemerocybe angulata</name>
    <dbReference type="NCBI Taxonomy" id="980116"/>
    <lineage>
        <taxon>Eukaryota</taxon>
        <taxon>Fungi</taxon>
        <taxon>Dikarya</taxon>
        <taxon>Basidiomycota</taxon>
        <taxon>Agaricomycotina</taxon>
        <taxon>Agaricomycetes</taxon>
        <taxon>Agaricomycetidae</taxon>
        <taxon>Agaricales</taxon>
        <taxon>Agaricineae</taxon>
        <taxon>Psathyrellaceae</taxon>
        <taxon>Ephemerocybe</taxon>
    </lineage>
</organism>
<reference evidence="5 6" key="1">
    <citation type="journal article" date="2020" name="ISME J.">
        <title>Uncovering the hidden diversity of litter-decomposition mechanisms in mushroom-forming fungi.</title>
        <authorList>
            <person name="Floudas D."/>
            <person name="Bentzer J."/>
            <person name="Ahren D."/>
            <person name="Johansson T."/>
            <person name="Persson P."/>
            <person name="Tunlid A."/>
        </authorList>
    </citation>
    <scope>NUCLEOTIDE SEQUENCE [LARGE SCALE GENOMIC DNA]</scope>
    <source>
        <strain evidence="5 6">CBS 175.51</strain>
    </source>
</reference>
<protein>
    <recommendedName>
        <fullName evidence="4">Peptidase C14 caspase domain-containing protein</fullName>
    </recommendedName>
</protein>
<dbReference type="InterPro" id="IPR029030">
    <property type="entry name" value="Caspase-like_dom_sf"/>
</dbReference>
<dbReference type="GO" id="GO:0006508">
    <property type="term" value="P:proteolysis"/>
    <property type="evidence" value="ECO:0007669"/>
    <property type="project" value="InterPro"/>
</dbReference>
<feature type="domain" description="Peptidase C14 caspase" evidence="4">
    <location>
        <begin position="98"/>
        <end position="317"/>
    </location>
</feature>
<dbReference type="GO" id="GO:0004197">
    <property type="term" value="F:cysteine-type endopeptidase activity"/>
    <property type="evidence" value="ECO:0007669"/>
    <property type="project" value="InterPro"/>
</dbReference>
<dbReference type="EMBL" id="JAACJK010000001">
    <property type="protein sequence ID" value="KAF5342625.1"/>
    <property type="molecule type" value="Genomic_DNA"/>
</dbReference>
<dbReference type="Proteomes" id="UP000541558">
    <property type="component" value="Unassembled WGS sequence"/>
</dbReference>
<dbReference type="InterPro" id="IPR011600">
    <property type="entry name" value="Pept_C14_caspase"/>
</dbReference>
<evidence type="ECO:0000313" key="5">
    <source>
        <dbReference type="EMBL" id="KAF5342625.1"/>
    </source>
</evidence>
<keyword evidence="6" id="KW-1185">Reference proteome</keyword>
<proteinExistence type="predicted"/>
<keyword evidence="2" id="KW-0788">Thiol protease</keyword>
<dbReference type="OrthoDB" id="3223806at2759"/>
<accession>A0A8H5FMH5</accession>
<evidence type="ECO:0000313" key="6">
    <source>
        <dbReference type="Proteomes" id="UP000541558"/>
    </source>
</evidence>
<feature type="compositionally biased region" description="Basic and acidic residues" evidence="3">
    <location>
        <begin position="708"/>
        <end position="717"/>
    </location>
</feature>
<name>A0A8H5FMH5_9AGAR</name>
<keyword evidence="2" id="KW-0645">Protease</keyword>
<evidence type="ECO:0000256" key="3">
    <source>
        <dbReference type="SAM" id="MobiDB-lite"/>
    </source>
</evidence>
<dbReference type="Gene3D" id="3.40.50.1460">
    <property type="match status" value="1"/>
</dbReference>
<evidence type="ECO:0000256" key="1">
    <source>
        <dbReference type="ARBA" id="ARBA00022703"/>
    </source>
</evidence>
<dbReference type="SUPFAM" id="SSF52129">
    <property type="entry name" value="Caspase-like"/>
    <property type="match status" value="1"/>
</dbReference>
<dbReference type="AlphaFoldDB" id="A0A8H5FMH5"/>
<evidence type="ECO:0000256" key="2">
    <source>
        <dbReference type="ARBA" id="ARBA00022807"/>
    </source>
</evidence>
<keyword evidence="2" id="KW-0378">Hydrolase</keyword>
<keyword evidence="1" id="KW-0053">Apoptosis</keyword>
<feature type="region of interest" description="Disordered" evidence="3">
    <location>
        <begin position="688"/>
        <end position="726"/>
    </location>
</feature>